<evidence type="ECO:0000256" key="2">
    <source>
        <dbReference type="ARBA" id="ARBA00023157"/>
    </source>
</evidence>
<dbReference type="PANTHER" id="PTHR36710:SF20">
    <property type="entry name" value="PECTINESTERASE INHIBITOR DOMAIN PROTEIN"/>
    <property type="match status" value="1"/>
</dbReference>
<dbReference type="AlphaFoldDB" id="A0AAV0ZAZ4"/>
<accession>A0AAV0ZAZ4</accession>
<keyword evidence="2" id="KW-1015">Disulfide bond</keyword>
<proteinExistence type="inferred from homology"/>
<reference evidence="5 6" key="1">
    <citation type="submission" date="2023-01" db="EMBL/GenBank/DDBJ databases">
        <authorList>
            <person name="Kreplak J."/>
        </authorList>
    </citation>
    <scope>NUCLEOTIDE SEQUENCE [LARGE SCALE GENOMIC DNA]</scope>
</reference>
<feature type="chain" id="PRO_5043594919" description="Pectinesterase inhibitor domain-containing protein" evidence="4">
    <location>
        <begin position="22"/>
        <end position="158"/>
    </location>
</feature>
<name>A0AAV0ZAZ4_VICFA</name>
<keyword evidence="1 4" id="KW-0732">Signal</keyword>
<dbReference type="SUPFAM" id="SSF101148">
    <property type="entry name" value="Plant invertase/pectin methylesterase inhibitor"/>
    <property type="match status" value="1"/>
</dbReference>
<evidence type="ECO:0000313" key="5">
    <source>
        <dbReference type="EMBL" id="CAI8593982.1"/>
    </source>
</evidence>
<evidence type="ECO:0000256" key="3">
    <source>
        <dbReference type="ARBA" id="ARBA00038471"/>
    </source>
</evidence>
<dbReference type="InterPro" id="IPR035513">
    <property type="entry name" value="Invertase/methylesterase_inhib"/>
</dbReference>
<evidence type="ECO:0000256" key="4">
    <source>
        <dbReference type="SAM" id="SignalP"/>
    </source>
</evidence>
<dbReference type="PANTHER" id="PTHR36710">
    <property type="entry name" value="PECTINESTERASE INHIBITOR-LIKE"/>
    <property type="match status" value="1"/>
</dbReference>
<feature type="signal peptide" evidence="4">
    <location>
        <begin position="1"/>
        <end position="21"/>
    </location>
</feature>
<evidence type="ECO:0000256" key="1">
    <source>
        <dbReference type="ARBA" id="ARBA00022729"/>
    </source>
</evidence>
<gene>
    <name evidence="5" type="ORF">VFH_I118360</name>
</gene>
<organism evidence="5 6">
    <name type="scientific">Vicia faba</name>
    <name type="common">Broad bean</name>
    <name type="synonym">Faba vulgaris</name>
    <dbReference type="NCBI Taxonomy" id="3906"/>
    <lineage>
        <taxon>Eukaryota</taxon>
        <taxon>Viridiplantae</taxon>
        <taxon>Streptophyta</taxon>
        <taxon>Embryophyta</taxon>
        <taxon>Tracheophyta</taxon>
        <taxon>Spermatophyta</taxon>
        <taxon>Magnoliopsida</taxon>
        <taxon>eudicotyledons</taxon>
        <taxon>Gunneridae</taxon>
        <taxon>Pentapetalae</taxon>
        <taxon>rosids</taxon>
        <taxon>fabids</taxon>
        <taxon>Fabales</taxon>
        <taxon>Fabaceae</taxon>
        <taxon>Papilionoideae</taxon>
        <taxon>50 kb inversion clade</taxon>
        <taxon>NPAAA clade</taxon>
        <taxon>Hologalegina</taxon>
        <taxon>IRL clade</taxon>
        <taxon>Fabeae</taxon>
        <taxon>Vicia</taxon>
    </lineage>
</organism>
<evidence type="ECO:0000313" key="6">
    <source>
        <dbReference type="Proteomes" id="UP001157006"/>
    </source>
</evidence>
<sequence length="158" mass="17884">MNHYFFFLLVILVLCVASSNSTKVVEVNDICKESFQESFCSKLLKSRPGGAKGVDLRVVLLRRKKHYDTCLLDLGPVGTSASVHLTDADISFKRGDYKDMAASTALLVQNILHCRNDRKDYYYYYDYGSDKALFTNYVEVVLQTSKILDIIATYLNLG</sequence>
<evidence type="ECO:0008006" key="7">
    <source>
        <dbReference type="Google" id="ProtNLM"/>
    </source>
</evidence>
<dbReference type="EMBL" id="OX451735">
    <property type="protein sequence ID" value="CAI8593982.1"/>
    <property type="molecule type" value="Genomic_DNA"/>
</dbReference>
<dbReference type="Proteomes" id="UP001157006">
    <property type="component" value="Chromosome 1S"/>
</dbReference>
<protein>
    <recommendedName>
        <fullName evidence="7">Pectinesterase inhibitor domain-containing protein</fullName>
    </recommendedName>
</protein>
<keyword evidence="6" id="KW-1185">Reference proteome</keyword>
<comment type="similarity">
    <text evidence="3">Belongs to the PMEI family.</text>
</comment>
<dbReference type="InterPro" id="IPR052421">
    <property type="entry name" value="PCW_Enzyme_Inhibitor"/>
</dbReference>